<reference evidence="5" key="1">
    <citation type="journal article" date="2020" name="Nature">
        <title>Giant virus diversity and host interactions through global metagenomics.</title>
        <authorList>
            <person name="Schulz F."/>
            <person name="Roux S."/>
            <person name="Paez-Espino D."/>
            <person name="Jungbluth S."/>
            <person name="Walsh D.A."/>
            <person name="Denef V.J."/>
            <person name="McMahon K.D."/>
            <person name="Konstantinidis K.T."/>
            <person name="Eloe-Fadrosh E.A."/>
            <person name="Kyrpides N.C."/>
            <person name="Woyke T."/>
        </authorList>
    </citation>
    <scope>NUCLEOTIDE SEQUENCE</scope>
    <source>
        <strain evidence="5">GVMAG-M-3300025860-25</strain>
    </source>
</reference>
<evidence type="ECO:0000256" key="4">
    <source>
        <dbReference type="ARBA" id="ARBA00022898"/>
    </source>
</evidence>
<dbReference type="PIRSF" id="PIRSF000521">
    <property type="entry name" value="Transaminase_4ab_Lys_Orn"/>
    <property type="match status" value="1"/>
</dbReference>
<dbReference type="EMBL" id="MN740341">
    <property type="protein sequence ID" value="QHU01420.1"/>
    <property type="molecule type" value="Genomic_DNA"/>
</dbReference>
<dbReference type="AlphaFoldDB" id="A0A6C0J981"/>
<accession>A0A6C0J981</accession>
<sequence length="413" mass="45831">MTNIKKISSSLSKIDINYSSNLPGAIKILHSNIFPKYGKGSWLFDNNNTKYLDFTSGIGALSTGHSHPHIIEAVKTQVDKYVHSPQQIFNIHEASNKLTPSLLKIMPSKTLNSIFYVNSGSEATDNAIKIARAYTKKQNIITMKKGFHGRTYGALSVTSSNLSCKKNINPLLPGVYFSEINNIQSFKDILTYNTSPEEVACVIYEPVQGEGGIFSLEENFLKEIHKICEDNNILTIADEVQCGFGRTGTFWNIEQKNVIPDILTFGKGIGGGFPIAGLVGNNSVLDNIGTNFLGGTYGGNAISCSAAIATIEIMNNEKLLPNVIFMGFYLKSEIENLPTIKEVRQYGLMIGIELYNPEKVIEIVRELNKRNILVLICGNNGQYIRLLPPLNIKKEECDIFLDVFRELCINHHI</sequence>
<dbReference type="InterPro" id="IPR050103">
    <property type="entry name" value="Class-III_PLP-dep_AT"/>
</dbReference>
<dbReference type="Pfam" id="PF00202">
    <property type="entry name" value="Aminotran_3"/>
    <property type="match status" value="1"/>
</dbReference>
<dbReference type="InterPro" id="IPR015421">
    <property type="entry name" value="PyrdxlP-dep_Trfase_major"/>
</dbReference>
<evidence type="ECO:0000256" key="2">
    <source>
        <dbReference type="ARBA" id="ARBA00022576"/>
    </source>
</evidence>
<keyword evidence="2" id="KW-0032">Aminotransferase</keyword>
<organism evidence="5">
    <name type="scientific">viral metagenome</name>
    <dbReference type="NCBI Taxonomy" id="1070528"/>
    <lineage>
        <taxon>unclassified sequences</taxon>
        <taxon>metagenomes</taxon>
        <taxon>organismal metagenomes</taxon>
    </lineage>
</organism>
<dbReference type="PANTHER" id="PTHR11986:SF79">
    <property type="entry name" value="ACETYLORNITHINE AMINOTRANSFERASE, MITOCHONDRIAL"/>
    <property type="match status" value="1"/>
</dbReference>
<evidence type="ECO:0000256" key="3">
    <source>
        <dbReference type="ARBA" id="ARBA00022679"/>
    </source>
</evidence>
<dbReference type="CDD" id="cd00610">
    <property type="entry name" value="OAT_like"/>
    <property type="match status" value="1"/>
</dbReference>
<keyword evidence="3" id="KW-0808">Transferase</keyword>
<dbReference type="GO" id="GO:0030170">
    <property type="term" value="F:pyridoxal phosphate binding"/>
    <property type="evidence" value="ECO:0007669"/>
    <property type="project" value="InterPro"/>
</dbReference>
<dbReference type="FunFam" id="3.40.640.10:FF:000004">
    <property type="entry name" value="Acetylornithine aminotransferase"/>
    <property type="match status" value="1"/>
</dbReference>
<keyword evidence="4" id="KW-0663">Pyridoxal phosphate</keyword>
<dbReference type="GO" id="GO:0008483">
    <property type="term" value="F:transaminase activity"/>
    <property type="evidence" value="ECO:0007669"/>
    <property type="project" value="UniProtKB-KW"/>
</dbReference>
<dbReference type="GO" id="GO:0042802">
    <property type="term" value="F:identical protein binding"/>
    <property type="evidence" value="ECO:0007669"/>
    <property type="project" value="TreeGrafter"/>
</dbReference>
<comment type="cofactor">
    <cofactor evidence="1">
        <name>pyridoxal 5'-phosphate</name>
        <dbReference type="ChEBI" id="CHEBI:597326"/>
    </cofactor>
</comment>
<protein>
    <recommendedName>
        <fullName evidence="6">Acetylornithine aminotransferase</fullName>
    </recommendedName>
</protein>
<evidence type="ECO:0008006" key="6">
    <source>
        <dbReference type="Google" id="ProtNLM"/>
    </source>
</evidence>
<proteinExistence type="predicted"/>
<name>A0A6C0J981_9ZZZZ</name>
<evidence type="ECO:0000256" key="1">
    <source>
        <dbReference type="ARBA" id="ARBA00001933"/>
    </source>
</evidence>
<evidence type="ECO:0000313" key="5">
    <source>
        <dbReference type="EMBL" id="QHU01420.1"/>
    </source>
</evidence>
<dbReference type="Gene3D" id="3.40.640.10">
    <property type="entry name" value="Type I PLP-dependent aspartate aminotransferase-like (Major domain)"/>
    <property type="match status" value="1"/>
</dbReference>
<dbReference type="SUPFAM" id="SSF53383">
    <property type="entry name" value="PLP-dependent transferases"/>
    <property type="match status" value="1"/>
</dbReference>
<dbReference type="InterPro" id="IPR015422">
    <property type="entry name" value="PyrdxlP-dep_Trfase_small"/>
</dbReference>
<dbReference type="InterPro" id="IPR015424">
    <property type="entry name" value="PyrdxlP-dep_Trfase"/>
</dbReference>
<dbReference type="Gene3D" id="3.90.1150.10">
    <property type="entry name" value="Aspartate Aminotransferase, domain 1"/>
    <property type="match status" value="1"/>
</dbReference>
<dbReference type="PANTHER" id="PTHR11986">
    <property type="entry name" value="AMINOTRANSFERASE CLASS III"/>
    <property type="match status" value="1"/>
</dbReference>
<dbReference type="InterPro" id="IPR005814">
    <property type="entry name" value="Aminotrans_3"/>
</dbReference>